<protein>
    <submittedName>
        <fullName evidence="2">Uncharacterized protein</fullName>
    </submittedName>
</protein>
<evidence type="ECO:0000313" key="2">
    <source>
        <dbReference type="EMBL" id="KPW96594.1"/>
    </source>
</evidence>
<evidence type="ECO:0000256" key="1">
    <source>
        <dbReference type="SAM" id="MobiDB-lite"/>
    </source>
</evidence>
<reference evidence="2 3" key="1">
    <citation type="submission" date="2015-09" db="EMBL/GenBank/DDBJ databases">
        <title>Genome announcement of multiple Pseudomonas syringae strains.</title>
        <authorList>
            <person name="Thakur S."/>
            <person name="Wang P.W."/>
            <person name="Gong Y."/>
            <person name="Weir B.S."/>
            <person name="Guttman D.S."/>
        </authorList>
    </citation>
    <scope>NUCLEOTIDE SEQUENCE [LARGE SCALE GENOMIC DNA]</scope>
    <source>
        <strain evidence="2 3">ICMP17524</strain>
    </source>
</reference>
<accession>A0A0P9SDZ5</accession>
<evidence type="ECO:0000313" key="3">
    <source>
        <dbReference type="Proteomes" id="UP000050356"/>
    </source>
</evidence>
<dbReference type="EMBL" id="LJQA01000302">
    <property type="protein sequence ID" value="KPW96594.1"/>
    <property type="molecule type" value="Genomic_DNA"/>
</dbReference>
<gene>
    <name evidence="2" type="ORF">ALO50_04098</name>
</gene>
<name>A0A0P9SDZ5_PSESX</name>
<proteinExistence type="predicted"/>
<feature type="region of interest" description="Disordered" evidence="1">
    <location>
        <begin position="1"/>
        <end position="30"/>
    </location>
</feature>
<dbReference type="AlphaFoldDB" id="A0A0P9SDZ5"/>
<organism evidence="2 3">
    <name type="scientific">Pseudomonas syringae pv. cerasicola</name>
    <dbReference type="NCBI Taxonomy" id="264451"/>
    <lineage>
        <taxon>Bacteria</taxon>
        <taxon>Pseudomonadati</taxon>
        <taxon>Pseudomonadota</taxon>
        <taxon>Gammaproteobacteria</taxon>
        <taxon>Pseudomonadales</taxon>
        <taxon>Pseudomonadaceae</taxon>
        <taxon>Pseudomonas</taxon>
        <taxon>Pseudomonas syringae</taxon>
    </lineage>
</organism>
<dbReference type="PATRIC" id="fig|264451.4.peg.108"/>
<comment type="caution">
    <text evidence="2">The sequence shown here is derived from an EMBL/GenBank/DDBJ whole genome shotgun (WGS) entry which is preliminary data.</text>
</comment>
<sequence length="50" mass="5535">MLGDPDDLQELLAARQHAPERNAANPAASQRLDELEARVAALEERLARLE</sequence>
<dbReference type="Proteomes" id="UP000050356">
    <property type="component" value="Unassembled WGS sequence"/>
</dbReference>